<keyword evidence="2" id="KW-0732">Signal</keyword>
<evidence type="ECO:0000259" key="3">
    <source>
        <dbReference type="Pfam" id="PF00248"/>
    </source>
</evidence>
<dbReference type="GO" id="GO:0016491">
    <property type="term" value="F:oxidoreductase activity"/>
    <property type="evidence" value="ECO:0007669"/>
    <property type="project" value="UniProtKB-KW"/>
</dbReference>
<evidence type="ECO:0000256" key="2">
    <source>
        <dbReference type="SAM" id="SignalP"/>
    </source>
</evidence>
<dbReference type="SUPFAM" id="SSF51430">
    <property type="entry name" value="NAD(P)-linked oxidoreductase"/>
    <property type="match status" value="1"/>
</dbReference>
<dbReference type="PANTHER" id="PTHR43364">
    <property type="entry name" value="NADH-SPECIFIC METHYLGLYOXAL REDUCTASE-RELATED"/>
    <property type="match status" value="1"/>
</dbReference>
<dbReference type="Gene3D" id="3.20.20.100">
    <property type="entry name" value="NADP-dependent oxidoreductase domain"/>
    <property type="match status" value="1"/>
</dbReference>
<dbReference type="InterPro" id="IPR036812">
    <property type="entry name" value="NAD(P)_OxRdtase_dom_sf"/>
</dbReference>
<dbReference type="InterPro" id="IPR023210">
    <property type="entry name" value="NADP_OxRdtase_dom"/>
</dbReference>
<evidence type="ECO:0000313" key="5">
    <source>
        <dbReference type="EMBL" id="CAE0757743.1"/>
    </source>
</evidence>
<dbReference type="Pfam" id="PF00248">
    <property type="entry name" value="Aldo_ket_red"/>
    <property type="match status" value="1"/>
</dbReference>
<feature type="signal peptide" evidence="2">
    <location>
        <begin position="1"/>
        <end position="22"/>
    </location>
</feature>
<evidence type="ECO:0000313" key="4">
    <source>
        <dbReference type="EMBL" id="CAE0757740.1"/>
    </source>
</evidence>
<dbReference type="PRINTS" id="PR00069">
    <property type="entry name" value="ALDKETRDTASE"/>
</dbReference>
<gene>
    <name evidence="4" type="ORF">PCAR00345_LOCUS10334</name>
    <name evidence="5" type="ORF">PCAR00345_LOCUS10337</name>
</gene>
<reference evidence="5" key="1">
    <citation type="submission" date="2021-01" db="EMBL/GenBank/DDBJ databases">
        <authorList>
            <person name="Corre E."/>
            <person name="Pelletier E."/>
            <person name="Niang G."/>
            <person name="Scheremetjew M."/>
            <person name="Finn R."/>
            <person name="Kale V."/>
            <person name="Holt S."/>
            <person name="Cochrane G."/>
            <person name="Meng A."/>
            <person name="Brown T."/>
            <person name="Cohen L."/>
        </authorList>
    </citation>
    <scope>NUCLEOTIDE SEQUENCE</scope>
    <source>
        <strain evidence="5">CCMP645</strain>
    </source>
</reference>
<feature type="chain" id="PRO_5035584676" description="NADP-dependent oxidoreductase domain-containing protein" evidence="2">
    <location>
        <begin position="23"/>
        <end position="387"/>
    </location>
</feature>
<evidence type="ECO:0000256" key="1">
    <source>
        <dbReference type="ARBA" id="ARBA00023002"/>
    </source>
</evidence>
<dbReference type="EMBL" id="HBIZ01016646">
    <property type="protein sequence ID" value="CAE0757740.1"/>
    <property type="molecule type" value="Transcribed_RNA"/>
</dbReference>
<name>A0A6S9TXS6_CHRCT</name>
<dbReference type="InterPro" id="IPR050523">
    <property type="entry name" value="AKR_Detox_Biosynth"/>
</dbReference>
<protein>
    <recommendedName>
        <fullName evidence="3">NADP-dependent oxidoreductase domain-containing protein</fullName>
    </recommendedName>
</protein>
<dbReference type="InterPro" id="IPR020471">
    <property type="entry name" value="AKR"/>
</dbReference>
<dbReference type="CDD" id="cd19094">
    <property type="entry name" value="AKR_Tas-like"/>
    <property type="match status" value="1"/>
</dbReference>
<sequence>MSLNSATAVAAALLVSFDAASAMVAAATKPMTYTRLGSSDLMVSDCCLGTMTWGKQNTAKEAADQLSAAWDMGVNFLDTAEGYPVPMTAETQGETDRCIAKWMKTAKQPRDSVILATKVCGRNDRFTWFRDGPTIVNRDQVIASVDASLSRLETDHIDLLQIHWPDRYVPLFGTTRYDVSKERDDEVSFAEQVEVMGELIKAGKIRHWGLSNETPFGVCEFARVCDALGVPRPVSVQNSYSLLQRSDETGLVEAMRRLDVGYLPYSPLSAGVLSGKYRGLQTPPAGSRMELFQGYMDRYLKSQAPASVDRYCDVAAQFGLSPSQLAIAFCASRPFVASTIIGATSMEQLRDNIAGFNVEWNDEMEAAVAAVFESYPDPWRMLVRDGG</sequence>
<feature type="domain" description="NADP-dependent oxidoreductase" evidence="3">
    <location>
        <begin position="47"/>
        <end position="370"/>
    </location>
</feature>
<accession>A0A6S9TXS6</accession>
<organism evidence="5">
    <name type="scientific">Chrysotila carterae</name>
    <name type="common">Marine alga</name>
    <name type="synonym">Syracosphaera carterae</name>
    <dbReference type="NCBI Taxonomy" id="13221"/>
    <lineage>
        <taxon>Eukaryota</taxon>
        <taxon>Haptista</taxon>
        <taxon>Haptophyta</taxon>
        <taxon>Prymnesiophyceae</taxon>
        <taxon>Isochrysidales</taxon>
        <taxon>Isochrysidaceae</taxon>
        <taxon>Chrysotila</taxon>
    </lineage>
</organism>
<dbReference type="AlphaFoldDB" id="A0A6S9TXS6"/>
<proteinExistence type="predicted"/>
<dbReference type="PANTHER" id="PTHR43364:SF4">
    <property type="entry name" value="NAD(P)-LINKED OXIDOREDUCTASE SUPERFAMILY PROTEIN"/>
    <property type="match status" value="1"/>
</dbReference>
<keyword evidence="1" id="KW-0560">Oxidoreductase</keyword>
<dbReference type="EMBL" id="HBIZ01016649">
    <property type="protein sequence ID" value="CAE0757743.1"/>
    <property type="molecule type" value="Transcribed_RNA"/>
</dbReference>